<reference evidence="2 3" key="1">
    <citation type="submission" date="2024-05" db="EMBL/GenBank/DDBJ databases">
        <title>Haplotype-resolved chromosome-level genome assembly of Huyou (Citrus changshanensis).</title>
        <authorList>
            <person name="Miao C."/>
            <person name="Chen W."/>
            <person name="Wu Y."/>
            <person name="Wang L."/>
            <person name="Zhao S."/>
            <person name="Grierson D."/>
            <person name="Xu C."/>
            <person name="Chen K."/>
        </authorList>
    </citation>
    <scope>NUCLEOTIDE SEQUENCE [LARGE SCALE GENOMIC DNA]</scope>
    <source>
        <strain evidence="2">01-14</strain>
        <tissue evidence="2">Leaf</tissue>
    </source>
</reference>
<sequence length="274" mass="30078">MSSANKSERSTSENQEPDEEQPQPPDDSRRQEDTSSPPTAIGILDSIIGSSVNPHTRAGDILLGIAAAAGMEYVNVPRPSGTAKGSTEFYEMCTEVLGFESMSEKMDLSKVIEEHSSRLITSSSSKTKMRRVRVLPPFLSTLFCSGRPRFSLEKVTGSDGRLNIVMVDYMADLVGGGDEVAMARDDQEVDGGIGELKNDDHEMNIGDRQDDRDQKEDMAADDRIEEMIGDNLVDQEVDEGNGEMSIGDRLDDDARDENREVEVTGDDRHEGGNR</sequence>
<dbReference type="Proteomes" id="UP001428341">
    <property type="component" value="Unassembled WGS sequence"/>
</dbReference>
<comment type="caution">
    <text evidence="2">The sequence shown here is derived from an EMBL/GenBank/DDBJ whole genome shotgun (WGS) entry which is preliminary data.</text>
</comment>
<feature type="region of interest" description="Disordered" evidence="1">
    <location>
        <begin position="193"/>
        <end position="274"/>
    </location>
</feature>
<feature type="compositionally biased region" description="Basic and acidic residues" evidence="1">
    <location>
        <begin position="1"/>
        <end position="11"/>
    </location>
</feature>
<organism evidence="2 3">
    <name type="scientific">Citrus x changshan-huyou</name>
    <dbReference type="NCBI Taxonomy" id="2935761"/>
    <lineage>
        <taxon>Eukaryota</taxon>
        <taxon>Viridiplantae</taxon>
        <taxon>Streptophyta</taxon>
        <taxon>Embryophyta</taxon>
        <taxon>Tracheophyta</taxon>
        <taxon>Spermatophyta</taxon>
        <taxon>Magnoliopsida</taxon>
        <taxon>eudicotyledons</taxon>
        <taxon>Gunneridae</taxon>
        <taxon>Pentapetalae</taxon>
        <taxon>rosids</taxon>
        <taxon>malvids</taxon>
        <taxon>Sapindales</taxon>
        <taxon>Rutaceae</taxon>
        <taxon>Aurantioideae</taxon>
        <taxon>Citrus</taxon>
    </lineage>
</organism>
<keyword evidence="3" id="KW-1185">Reference proteome</keyword>
<name>A0AAP0MAB4_9ROSI</name>
<evidence type="ECO:0000313" key="2">
    <source>
        <dbReference type="EMBL" id="KAK9201736.1"/>
    </source>
</evidence>
<feature type="compositionally biased region" description="Basic and acidic residues" evidence="1">
    <location>
        <begin position="256"/>
        <end position="274"/>
    </location>
</feature>
<feature type="region of interest" description="Disordered" evidence="1">
    <location>
        <begin position="1"/>
        <end position="42"/>
    </location>
</feature>
<feature type="compositionally biased region" description="Acidic residues" evidence="1">
    <location>
        <begin position="227"/>
        <end position="241"/>
    </location>
</feature>
<proteinExistence type="predicted"/>
<accession>A0AAP0MAB4</accession>
<dbReference type="EMBL" id="JBCGBO010000005">
    <property type="protein sequence ID" value="KAK9201736.1"/>
    <property type="molecule type" value="Genomic_DNA"/>
</dbReference>
<evidence type="ECO:0000256" key="1">
    <source>
        <dbReference type="SAM" id="MobiDB-lite"/>
    </source>
</evidence>
<protein>
    <submittedName>
        <fullName evidence="2">Uncharacterized protein</fullName>
    </submittedName>
</protein>
<evidence type="ECO:0000313" key="3">
    <source>
        <dbReference type="Proteomes" id="UP001428341"/>
    </source>
</evidence>
<gene>
    <name evidence="2" type="ORF">WN944_016942</name>
</gene>
<feature type="compositionally biased region" description="Basic and acidic residues" evidence="1">
    <location>
        <begin position="196"/>
        <end position="226"/>
    </location>
</feature>
<dbReference type="AlphaFoldDB" id="A0AAP0MAB4"/>